<comment type="caution">
    <text evidence="3">The sequence shown here is derived from an EMBL/GenBank/DDBJ whole genome shotgun (WGS) entry which is preliminary data.</text>
</comment>
<evidence type="ECO:0000313" key="4">
    <source>
        <dbReference type="Proteomes" id="UP001610563"/>
    </source>
</evidence>
<evidence type="ECO:0008006" key="5">
    <source>
        <dbReference type="Google" id="ProtNLM"/>
    </source>
</evidence>
<evidence type="ECO:0000313" key="3">
    <source>
        <dbReference type="EMBL" id="KAL2795255.1"/>
    </source>
</evidence>
<gene>
    <name evidence="3" type="ORF">BJX66DRAFT_324737</name>
</gene>
<dbReference type="EMBL" id="JBFTWV010000036">
    <property type="protein sequence ID" value="KAL2795255.1"/>
    <property type="molecule type" value="Genomic_DNA"/>
</dbReference>
<sequence length="254" mass="27512">MADFSSAAISKRATQGAFWSARSSGIRPSTAIVTEANTGIGFECGSQLLDLQLGRLVMAVWSLPKREEAKRQLLSSKSNAKCQIEVCRLDLASYDSITAFRSFALDPKTRHEESIQVNHPGNALSVILMIPFLQARSPVYPGCITFVSFDTPAWAEFKKERSLCTSKSLGQLSLRELAKCVPSSVVVINASNPGLCKSGLERDFKGSVVGYAARFMQFLIARDASVGVRAIVVAAVNHGPASHKQYVEDSKVVP</sequence>
<dbReference type="PANTHER" id="PTHR43157">
    <property type="entry name" value="PHOSPHATIDYLINOSITOL-GLYCAN BIOSYNTHESIS CLASS F PROTEIN-RELATED"/>
    <property type="match status" value="1"/>
</dbReference>
<dbReference type="Proteomes" id="UP001610563">
    <property type="component" value="Unassembled WGS sequence"/>
</dbReference>
<comment type="similarity">
    <text evidence="1">Belongs to the short-chain dehydrogenases/reductases (SDR) family.</text>
</comment>
<reference evidence="3 4" key="1">
    <citation type="submission" date="2024-07" db="EMBL/GenBank/DDBJ databases">
        <title>Section-level genome sequencing and comparative genomics of Aspergillus sections Usti and Cavernicolus.</title>
        <authorList>
            <consortium name="Lawrence Berkeley National Laboratory"/>
            <person name="Nybo J.L."/>
            <person name="Vesth T.C."/>
            <person name="Theobald S."/>
            <person name="Frisvad J.C."/>
            <person name="Larsen T.O."/>
            <person name="Kjaerboelling I."/>
            <person name="Rothschild-Mancinelli K."/>
            <person name="Lyhne E.K."/>
            <person name="Kogle M.E."/>
            <person name="Barry K."/>
            <person name="Clum A."/>
            <person name="Na H."/>
            <person name="Ledsgaard L."/>
            <person name="Lin J."/>
            <person name="Lipzen A."/>
            <person name="Kuo A."/>
            <person name="Riley R."/>
            <person name="Mondo S."/>
            <person name="Labutti K."/>
            <person name="Haridas S."/>
            <person name="Pangalinan J."/>
            <person name="Salamov A.A."/>
            <person name="Simmons B.A."/>
            <person name="Magnuson J.K."/>
            <person name="Chen J."/>
            <person name="Drula E."/>
            <person name="Henrissat B."/>
            <person name="Wiebenga A."/>
            <person name="Lubbers R.J."/>
            <person name="Gomes A.C."/>
            <person name="Makela M.R."/>
            <person name="Stajich J."/>
            <person name="Grigoriev I.V."/>
            <person name="Mortensen U.H."/>
            <person name="De Vries R.P."/>
            <person name="Baker S.E."/>
            <person name="Andersen M.R."/>
        </authorList>
    </citation>
    <scope>NUCLEOTIDE SEQUENCE [LARGE SCALE GENOMIC DNA]</scope>
    <source>
        <strain evidence="3 4">CBS 209.92</strain>
    </source>
</reference>
<name>A0ABR4G9G8_9EURO</name>
<dbReference type="Gene3D" id="3.40.50.720">
    <property type="entry name" value="NAD(P)-binding Rossmann-like Domain"/>
    <property type="match status" value="2"/>
</dbReference>
<proteinExistence type="inferred from homology"/>
<organism evidence="3 4">
    <name type="scientific">Aspergillus keveii</name>
    <dbReference type="NCBI Taxonomy" id="714993"/>
    <lineage>
        <taxon>Eukaryota</taxon>
        <taxon>Fungi</taxon>
        <taxon>Dikarya</taxon>
        <taxon>Ascomycota</taxon>
        <taxon>Pezizomycotina</taxon>
        <taxon>Eurotiomycetes</taxon>
        <taxon>Eurotiomycetidae</taxon>
        <taxon>Eurotiales</taxon>
        <taxon>Aspergillaceae</taxon>
        <taxon>Aspergillus</taxon>
        <taxon>Aspergillus subgen. Nidulantes</taxon>
    </lineage>
</organism>
<evidence type="ECO:0000256" key="2">
    <source>
        <dbReference type="ARBA" id="ARBA00023002"/>
    </source>
</evidence>
<dbReference type="InterPro" id="IPR036291">
    <property type="entry name" value="NAD(P)-bd_dom_sf"/>
</dbReference>
<evidence type="ECO:0000256" key="1">
    <source>
        <dbReference type="ARBA" id="ARBA00006484"/>
    </source>
</evidence>
<dbReference type="PANTHER" id="PTHR43157:SF31">
    <property type="entry name" value="PHOSPHATIDYLINOSITOL-GLYCAN BIOSYNTHESIS CLASS F PROTEIN"/>
    <property type="match status" value="1"/>
</dbReference>
<keyword evidence="4" id="KW-1185">Reference proteome</keyword>
<keyword evidence="2" id="KW-0560">Oxidoreductase</keyword>
<dbReference type="SUPFAM" id="SSF51735">
    <property type="entry name" value="NAD(P)-binding Rossmann-fold domains"/>
    <property type="match status" value="1"/>
</dbReference>
<accession>A0ABR4G9G8</accession>
<protein>
    <recommendedName>
        <fullName evidence="5">Short-chain dehydrogenase</fullName>
    </recommendedName>
</protein>